<organism evidence="3 4">
    <name type="scientific">Septoria linicola</name>
    <dbReference type="NCBI Taxonomy" id="215465"/>
    <lineage>
        <taxon>Eukaryota</taxon>
        <taxon>Fungi</taxon>
        <taxon>Dikarya</taxon>
        <taxon>Ascomycota</taxon>
        <taxon>Pezizomycotina</taxon>
        <taxon>Dothideomycetes</taxon>
        <taxon>Dothideomycetidae</taxon>
        <taxon>Mycosphaerellales</taxon>
        <taxon>Mycosphaerellaceae</taxon>
        <taxon>Septoria</taxon>
    </lineage>
</organism>
<name>A0A9Q9ASJ6_9PEZI</name>
<dbReference type="Proteomes" id="UP001056384">
    <property type="component" value="Chromosome 6"/>
</dbReference>
<reference evidence="3" key="1">
    <citation type="submission" date="2022-06" db="EMBL/GenBank/DDBJ databases">
        <title>Complete genome sequences of two strains of the flax pathogen Septoria linicola.</title>
        <authorList>
            <person name="Lapalu N."/>
            <person name="Simon A."/>
            <person name="Demenou B."/>
            <person name="Paumier D."/>
            <person name="Guillot M.-P."/>
            <person name="Gout L."/>
            <person name="Valade R."/>
        </authorList>
    </citation>
    <scope>NUCLEOTIDE SEQUENCE</scope>
    <source>
        <strain evidence="3">SE15195</strain>
    </source>
</reference>
<protein>
    <submittedName>
        <fullName evidence="3">Short-chain dehydrogenase/reductase SDR, NAD(P)-binding domain superfamily</fullName>
    </submittedName>
</protein>
<dbReference type="SUPFAM" id="SSF51735">
    <property type="entry name" value="NAD(P)-binding Rossmann-fold domains"/>
    <property type="match status" value="1"/>
</dbReference>
<dbReference type="PANTHER" id="PTHR44196">
    <property type="entry name" value="DEHYDROGENASE/REDUCTASE SDR FAMILY MEMBER 7B"/>
    <property type="match status" value="1"/>
</dbReference>
<proteinExistence type="inferred from homology"/>
<dbReference type="Gene3D" id="3.40.50.720">
    <property type="entry name" value="NAD(P)-binding Rossmann-like Domain"/>
    <property type="match status" value="1"/>
</dbReference>
<accession>A0A9Q9ASJ6</accession>
<gene>
    <name evidence="3" type="ORF">Slin15195_G076540</name>
</gene>
<dbReference type="AlphaFoldDB" id="A0A9Q9ASJ6"/>
<keyword evidence="2" id="KW-0560">Oxidoreductase</keyword>
<keyword evidence="4" id="KW-1185">Reference proteome</keyword>
<evidence type="ECO:0000313" key="3">
    <source>
        <dbReference type="EMBL" id="USW54335.1"/>
    </source>
</evidence>
<evidence type="ECO:0000256" key="1">
    <source>
        <dbReference type="ARBA" id="ARBA00006484"/>
    </source>
</evidence>
<evidence type="ECO:0000313" key="4">
    <source>
        <dbReference type="Proteomes" id="UP001056384"/>
    </source>
</evidence>
<dbReference type="PANTHER" id="PTHR44196:SF1">
    <property type="entry name" value="DEHYDROGENASE_REDUCTASE SDR FAMILY MEMBER 7B"/>
    <property type="match status" value="1"/>
</dbReference>
<dbReference type="Pfam" id="PF00106">
    <property type="entry name" value="adh_short"/>
    <property type="match status" value="1"/>
</dbReference>
<sequence>MSFKILDFKCALVTGGAGGIGRAMTEYFLSLNKKVIIAGRTESKLKSTAQEINNSNLSYYVLDTGDLASIPAFIKKLTSEHPDLDCLVNNAGVQRPLDVNEMSPEDFLEKADQEVSININGPMHLAIGLLPHFKSHKSGAVIINVSSVLGYIPTSVINPVYNGTKAWQHFWSVNLRTQLSRAKDGGEKIRVVEIAPPTVATDLHREREDPNDNKKENNDAALSVEEFMDELTSGLKRDDEVISAGWGKGPVEKWYKTYAEDYKKAAGDQGGRGFA</sequence>
<dbReference type="InterPro" id="IPR036291">
    <property type="entry name" value="NAD(P)-bd_dom_sf"/>
</dbReference>
<dbReference type="GO" id="GO:0016020">
    <property type="term" value="C:membrane"/>
    <property type="evidence" value="ECO:0007669"/>
    <property type="project" value="TreeGrafter"/>
</dbReference>
<dbReference type="EMBL" id="CP099423">
    <property type="protein sequence ID" value="USW54335.1"/>
    <property type="molecule type" value="Genomic_DNA"/>
</dbReference>
<dbReference type="PRINTS" id="PR00081">
    <property type="entry name" value="GDHRDH"/>
</dbReference>
<evidence type="ECO:0000256" key="2">
    <source>
        <dbReference type="ARBA" id="ARBA00023002"/>
    </source>
</evidence>
<comment type="similarity">
    <text evidence="1">Belongs to the short-chain dehydrogenases/reductases (SDR) family.</text>
</comment>
<dbReference type="CDD" id="cd05370">
    <property type="entry name" value="SDR_c2"/>
    <property type="match status" value="1"/>
</dbReference>
<dbReference type="InterPro" id="IPR002347">
    <property type="entry name" value="SDR_fam"/>
</dbReference>
<dbReference type="GO" id="GO:0016491">
    <property type="term" value="F:oxidoreductase activity"/>
    <property type="evidence" value="ECO:0007669"/>
    <property type="project" value="UniProtKB-KW"/>
</dbReference>